<evidence type="ECO:0000313" key="12">
    <source>
        <dbReference type="Proteomes" id="UP000193218"/>
    </source>
</evidence>
<keyword evidence="5" id="KW-0819">tRNA processing</keyword>
<protein>
    <recommendedName>
        <fullName evidence="10">DUS-like FMN-binding domain-containing protein</fullName>
    </recommendedName>
</protein>
<reference evidence="11 12" key="1">
    <citation type="submission" date="2017-03" db="EMBL/GenBank/DDBJ databases">
        <title>Widespread Adenine N6-methylation of Active Genes in Fungi.</title>
        <authorList>
            <consortium name="DOE Joint Genome Institute"/>
            <person name="Mondo S.J."/>
            <person name="Dannebaum R.O."/>
            <person name="Kuo R.C."/>
            <person name="Louie K.B."/>
            <person name="Bewick A.J."/>
            <person name="Labutti K."/>
            <person name="Haridas S."/>
            <person name="Kuo A."/>
            <person name="Salamov A."/>
            <person name="Ahrendt S.R."/>
            <person name="Lau R."/>
            <person name="Bowen B.P."/>
            <person name="Lipzen A."/>
            <person name="Sullivan W."/>
            <person name="Andreopoulos W.B."/>
            <person name="Clum A."/>
            <person name="Lindquist E."/>
            <person name="Daum C."/>
            <person name="Northen T.R."/>
            <person name="Ramamoorthy G."/>
            <person name="Schmitz R.J."/>
            <person name="Gryganskyi A."/>
            <person name="Culley D."/>
            <person name="Magnuson J."/>
            <person name="James T.Y."/>
            <person name="O'Malley M.A."/>
            <person name="Stajich J.E."/>
            <person name="Spatafora J.W."/>
            <person name="Visel A."/>
            <person name="Grigoriev I.V."/>
        </authorList>
    </citation>
    <scope>NUCLEOTIDE SEQUENCE [LARGE SCALE GENOMIC DNA]</scope>
    <source>
        <strain evidence="11 12">NRRL Y-17943</strain>
    </source>
</reference>
<feature type="domain" description="DUS-like FMN-binding" evidence="10">
    <location>
        <begin position="68"/>
        <end position="324"/>
    </location>
</feature>
<evidence type="ECO:0000256" key="8">
    <source>
        <dbReference type="ARBA" id="ARBA00049447"/>
    </source>
</evidence>
<comment type="catalytic activity">
    <reaction evidence="7">
        <text>a 5,6-dihydrouridine in mRNA + NAD(+) = a uridine in mRNA + NADH + H(+)</text>
        <dbReference type="Rhea" id="RHEA:69851"/>
        <dbReference type="Rhea" id="RHEA-COMP:14658"/>
        <dbReference type="Rhea" id="RHEA-COMP:17789"/>
        <dbReference type="ChEBI" id="CHEBI:15378"/>
        <dbReference type="ChEBI" id="CHEBI:57540"/>
        <dbReference type="ChEBI" id="CHEBI:57945"/>
        <dbReference type="ChEBI" id="CHEBI:65315"/>
        <dbReference type="ChEBI" id="CHEBI:74443"/>
    </reaction>
    <physiologicalReaction direction="right-to-left" evidence="7">
        <dbReference type="Rhea" id="RHEA:69853"/>
    </physiologicalReaction>
</comment>
<dbReference type="FunCoup" id="A0A1Y1UJR5">
    <property type="interactions" value="459"/>
</dbReference>
<evidence type="ECO:0000256" key="2">
    <source>
        <dbReference type="ARBA" id="ARBA00022630"/>
    </source>
</evidence>
<feature type="region of interest" description="Disordered" evidence="9">
    <location>
        <begin position="1"/>
        <end position="25"/>
    </location>
</feature>
<dbReference type="InterPro" id="IPR013785">
    <property type="entry name" value="Aldolase_TIM"/>
</dbReference>
<dbReference type="InterPro" id="IPR035587">
    <property type="entry name" value="DUS-like_FMN-bd"/>
</dbReference>
<organism evidence="11 12">
    <name type="scientific">Kockovaella imperatae</name>
    <dbReference type="NCBI Taxonomy" id="4999"/>
    <lineage>
        <taxon>Eukaryota</taxon>
        <taxon>Fungi</taxon>
        <taxon>Dikarya</taxon>
        <taxon>Basidiomycota</taxon>
        <taxon>Agaricomycotina</taxon>
        <taxon>Tremellomycetes</taxon>
        <taxon>Tremellales</taxon>
        <taxon>Cuniculitremaceae</taxon>
        <taxon>Kockovaella</taxon>
    </lineage>
</organism>
<dbReference type="GO" id="GO:0050660">
    <property type="term" value="F:flavin adenine dinucleotide binding"/>
    <property type="evidence" value="ECO:0007669"/>
    <property type="project" value="InterPro"/>
</dbReference>
<dbReference type="PANTHER" id="PTHR45936:SF1">
    <property type="entry name" value="TRNA-DIHYDROURIDINE(20) SYNTHASE [NAD(P)+]-LIKE"/>
    <property type="match status" value="1"/>
</dbReference>
<comment type="cofactor">
    <cofactor evidence="1">
        <name>FMN</name>
        <dbReference type="ChEBI" id="CHEBI:58210"/>
    </cofactor>
</comment>
<evidence type="ECO:0000256" key="5">
    <source>
        <dbReference type="ARBA" id="ARBA00022694"/>
    </source>
</evidence>
<evidence type="ECO:0000256" key="1">
    <source>
        <dbReference type="ARBA" id="ARBA00001917"/>
    </source>
</evidence>
<dbReference type="OrthoDB" id="10262250at2759"/>
<evidence type="ECO:0000256" key="7">
    <source>
        <dbReference type="ARBA" id="ARBA00048342"/>
    </source>
</evidence>
<dbReference type="EMBL" id="NBSH01000005">
    <property type="protein sequence ID" value="ORX37744.1"/>
    <property type="molecule type" value="Genomic_DNA"/>
</dbReference>
<dbReference type="Proteomes" id="UP000193218">
    <property type="component" value="Unassembled WGS sequence"/>
</dbReference>
<dbReference type="Gene3D" id="3.20.20.70">
    <property type="entry name" value="Aldolase class I"/>
    <property type="match status" value="1"/>
</dbReference>
<comment type="catalytic activity">
    <reaction evidence="8">
        <text>a 5,6-dihydrouridine in mRNA + NADP(+) = a uridine in mRNA + NADPH + H(+)</text>
        <dbReference type="Rhea" id="RHEA:69855"/>
        <dbReference type="Rhea" id="RHEA-COMP:14658"/>
        <dbReference type="Rhea" id="RHEA-COMP:17789"/>
        <dbReference type="ChEBI" id="CHEBI:15378"/>
        <dbReference type="ChEBI" id="CHEBI:57783"/>
        <dbReference type="ChEBI" id="CHEBI:58349"/>
        <dbReference type="ChEBI" id="CHEBI:65315"/>
        <dbReference type="ChEBI" id="CHEBI:74443"/>
    </reaction>
    <physiologicalReaction direction="right-to-left" evidence="8">
        <dbReference type="Rhea" id="RHEA:69857"/>
    </physiologicalReaction>
</comment>
<keyword evidence="4" id="KW-0507">mRNA processing</keyword>
<dbReference type="STRING" id="4999.A0A1Y1UJR5"/>
<dbReference type="SUPFAM" id="SSF51395">
    <property type="entry name" value="FMN-linked oxidoreductases"/>
    <property type="match status" value="1"/>
</dbReference>
<name>A0A1Y1UJR5_9TREE</name>
<accession>A0A1Y1UJR5</accession>
<feature type="region of interest" description="Disordered" evidence="9">
    <location>
        <begin position="394"/>
        <end position="421"/>
    </location>
</feature>
<dbReference type="Pfam" id="PF01207">
    <property type="entry name" value="Dus"/>
    <property type="match status" value="1"/>
</dbReference>
<keyword evidence="6" id="KW-0560">Oxidoreductase</keyword>
<dbReference type="GeneID" id="33559933"/>
<dbReference type="GO" id="GO:0006397">
    <property type="term" value="P:mRNA processing"/>
    <property type="evidence" value="ECO:0007669"/>
    <property type="project" value="UniProtKB-KW"/>
</dbReference>
<dbReference type="InterPro" id="IPR018517">
    <property type="entry name" value="tRNA_hU_synthase_CS"/>
</dbReference>
<evidence type="ECO:0000256" key="3">
    <source>
        <dbReference type="ARBA" id="ARBA00022643"/>
    </source>
</evidence>
<evidence type="ECO:0000313" key="11">
    <source>
        <dbReference type="EMBL" id="ORX37744.1"/>
    </source>
</evidence>
<gene>
    <name evidence="11" type="ORF">BD324DRAFT_650294</name>
</gene>
<dbReference type="InterPro" id="IPR052582">
    <property type="entry name" value="tRNA-DUS-like"/>
</dbReference>
<dbReference type="GO" id="GO:0017150">
    <property type="term" value="F:tRNA dihydrouridine synthase activity"/>
    <property type="evidence" value="ECO:0007669"/>
    <property type="project" value="InterPro"/>
</dbReference>
<dbReference type="GO" id="GO:0005737">
    <property type="term" value="C:cytoplasm"/>
    <property type="evidence" value="ECO:0007669"/>
    <property type="project" value="TreeGrafter"/>
</dbReference>
<keyword evidence="2" id="KW-0285">Flavoprotein</keyword>
<keyword evidence="12" id="KW-1185">Reference proteome</keyword>
<comment type="caution">
    <text evidence="11">The sequence shown here is derived from an EMBL/GenBank/DDBJ whole genome shotgun (WGS) entry which is preliminary data.</text>
</comment>
<evidence type="ECO:0000259" key="10">
    <source>
        <dbReference type="Pfam" id="PF01207"/>
    </source>
</evidence>
<sequence>MTIGRDSPAEAPPSKRSKLRHVEDESIGVLDSASSADEEARVKEIMQEPVEVTKSYDFEIDYRDKLVLAPMVRSGTLPARLLSLYYGAGLVWSPEIVDRAIIGATRTVDEKTGVITYSKGQGPIFTTHPVEKPYLIFQIGSSDPALALEAAKTVQQDVSGIDLNCGCPKPFSTHAGMGAALLSTPDLLISILRNLIAHIPLPVSCKIRLLPTQSSTLVLAARLLKTGIRNLTVHCRTRNMRSSEKALWERLSDIVKLGKARGVPIICNGDGDGWSNWTFIRDMTGADSLMIARAAERNPSVFSQGGPKSNVETVLPKMLQLVDQLGHHWSNARFLLMQYHPAGSGLSKDEKKRIQDALTTSKSVEEAAAKLNVCLSEGPTVMQEIIRILGGSSKEDSKLSQATVAPSPPIDDPEEALYNSA</sequence>
<proteinExistence type="predicted"/>
<evidence type="ECO:0000256" key="9">
    <source>
        <dbReference type="SAM" id="MobiDB-lite"/>
    </source>
</evidence>
<dbReference type="PANTHER" id="PTHR45936">
    <property type="entry name" value="TRNA-DIHYDROURIDINE(20) SYNTHASE [NAD(P)+]-LIKE"/>
    <property type="match status" value="1"/>
</dbReference>
<dbReference type="RefSeq" id="XP_021871731.1">
    <property type="nucleotide sequence ID" value="XM_022018124.1"/>
</dbReference>
<evidence type="ECO:0000256" key="6">
    <source>
        <dbReference type="ARBA" id="ARBA00023002"/>
    </source>
</evidence>
<dbReference type="AlphaFoldDB" id="A0A1Y1UJR5"/>
<evidence type="ECO:0000256" key="4">
    <source>
        <dbReference type="ARBA" id="ARBA00022664"/>
    </source>
</evidence>
<dbReference type="InParanoid" id="A0A1Y1UJR5"/>
<keyword evidence="3" id="KW-0288">FMN</keyword>
<dbReference type="CDD" id="cd02801">
    <property type="entry name" value="DUS_like_FMN"/>
    <property type="match status" value="1"/>
</dbReference>
<dbReference type="PROSITE" id="PS01136">
    <property type="entry name" value="UPF0034"/>
    <property type="match status" value="1"/>
</dbReference>